<reference evidence="7 8" key="1">
    <citation type="submission" date="2023-10" db="EMBL/GenBank/DDBJ databases">
        <title>Complete genome sequence of a Sphingomonadaceae bacterium.</title>
        <authorList>
            <person name="Yan C."/>
        </authorList>
    </citation>
    <scope>NUCLEOTIDE SEQUENCE [LARGE SCALE GENOMIC DNA]</scope>
    <source>
        <strain evidence="7 8">SCSIO 66989</strain>
    </source>
</reference>
<evidence type="ECO:0000259" key="6">
    <source>
        <dbReference type="Pfam" id="PF02797"/>
    </source>
</evidence>
<keyword evidence="8" id="KW-1185">Reference proteome</keyword>
<dbReference type="GO" id="GO:0016747">
    <property type="term" value="F:acyltransferase activity, transferring groups other than amino-acyl groups"/>
    <property type="evidence" value="ECO:0007669"/>
    <property type="project" value="InterPro"/>
</dbReference>
<feature type="domain" description="Chalcone/stilbene synthase C-terminal" evidence="6">
    <location>
        <begin position="210"/>
        <end position="323"/>
    </location>
</feature>
<comment type="similarity">
    <text evidence="1">Belongs to the thiolase-like superfamily. Chalcone/stilbene synthases family.</text>
</comment>
<dbReference type="Pfam" id="PF02797">
    <property type="entry name" value="Chal_sti_synt_C"/>
    <property type="match status" value="1"/>
</dbReference>
<evidence type="ECO:0000256" key="4">
    <source>
        <dbReference type="PIRSR" id="PIRSR000451-1"/>
    </source>
</evidence>
<name>A0AA97F3R3_9SPHN</name>
<dbReference type="AlphaFoldDB" id="A0AA97F3R3"/>
<evidence type="ECO:0000313" key="7">
    <source>
        <dbReference type="EMBL" id="WOE73769.1"/>
    </source>
</evidence>
<evidence type="ECO:0000256" key="1">
    <source>
        <dbReference type="ARBA" id="ARBA00005531"/>
    </source>
</evidence>
<evidence type="ECO:0000256" key="2">
    <source>
        <dbReference type="ARBA" id="ARBA00022679"/>
    </source>
</evidence>
<feature type="domain" description="Chalcone/stilbene synthase N-terminal" evidence="5">
    <location>
        <begin position="67"/>
        <end position="201"/>
    </location>
</feature>
<evidence type="ECO:0000256" key="3">
    <source>
        <dbReference type="ARBA" id="ARBA00023315"/>
    </source>
</evidence>
<dbReference type="PANTHER" id="PTHR11877:SF99">
    <property type="entry name" value="1,3,6,8-TETRAHYDROXYNAPHTHALENE SYNTHASE"/>
    <property type="match status" value="1"/>
</dbReference>
<dbReference type="Gene3D" id="3.40.47.10">
    <property type="match status" value="2"/>
</dbReference>
<evidence type="ECO:0000313" key="8">
    <source>
        <dbReference type="Proteomes" id="UP001302429"/>
    </source>
</evidence>
<evidence type="ECO:0000259" key="5">
    <source>
        <dbReference type="Pfam" id="PF00195"/>
    </source>
</evidence>
<protein>
    <submittedName>
        <fullName evidence="7">Type III polyketide synthase</fullName>
    </submittedName>
</protein>
<dbReference type="KEGG" id="acoa:RB602_07780"/>
<dbReference type="Proteomes" id="UP001302429">
    <property type="component" value="Chromosome"/>
</dbReference>
<dbReference type="RefSeq" id="WP_317079994.1">
    <property type="nucleotide sequence ID" value="NZ_CP136594.1"/>
</dbReference>
<feature type="active site" description="Acyl-thioester intermediate" evidence="4">
    <location>
        <position position="140"/>
    </location>
</feature>
<sequence length="346" mass="37300">MSVSAYIHSIATAVPEYRISQDEVVSRLSARMPNGMPDKLAGVYASAGIDNRHIAQPADSYMEPAQWPERNAIYLEEAERLMARLAEDALAASGHNADTVDIIVCISSTGIATPSIPTQMLKSQGFREDVETVPLFGYGCAGGVLGLQVARDLACARPEATILLFCVELCSLTFRMGDFTKKGIVSTALFADGGSAMVISAKGDGPRIGASAQKTWPDTRDMMGWDIDEAGLGLILARDIPSFVTREFAPVLDGFLEREGLEKSALRQPACHPGGRKVIEALERYFDHLPEGLPATREVLRGYGNMSSPTVHFVLKQLLENERDNRPILLTALGPGFTGAVGLVHP</sequence>
<dbReference type="EMBL" id="CP136594">
    <property type="protein sequence ID" value="WOE73769.1"/>
    <property type="molecule type" value="Genomic_DNA"/>
</dbReference>
<dbReference type="InterPro" id="IPR012328">
    <property type="entry name" value="Chalcone/stilbene_synt_C"/>
</dbReference>
<dbReference type="InterPro" id="IPR011141">
    <property type="entry name" value="Polyketide_synthase_type-III"/>
</dbReference>
<accession>A0AA97F3R3</accession>
<dbReference type="SUPFAM" id="SSF53901">
    <property type="entry name" value="Thiolase-like"/>
    <property type="match status" value="2"/>
</dbReference>
<proteinExistence type="inferred from homology"/>
<keyword evidence="2" id="KW-0808">Transferase</keyword>
<organism evidence="7 8">
    <name type="scientific">Alterisphingorhabdus coralli</name>
    <dbReference type="NCBI Taxonomy" id="3071408"/>
    <lineage>
        <taxon>Bacteria</taxon>
        <taxon>Pseudomonadati</taxon>
        <taxon>Pseudomonadota</taxon>
        <taxon>Alphaproteobacteria</taxon>
        <taxon>Sphingomonadales</taxon>
        <taxon>Sphingomonadaceae</taxon>
        <taxon>Alterisphingorhabdus (ex Yan et al. 2024)</taxon>
    </lineage>
</organism>
<dbReference type="InterPro" id="IPR016039">
    <property type="entry name" value="Thiolase-like"/>
</dbReference>
<gene>
    <name evidence="7" type="ORF">RB602_07780</name>
</gene>
<dbReference type="PANTHER" id="PTHR11877">
    <property type="entry name" value="HYDROXYMETHYLGLUTARYL-COA SYNTHASE"/>
    <property type="match status" value="1"/>
</dbReference>
<dbReference type="GO" id="GO:0030639">
    <property type="term" value="P:polyketide biosynthetic process"/>
    <property type="evidence" value="ECO:0007669"/>
    <property type="project" value="TreeGrafter"/>
</dbReference>
<dbReference type="Pfam" id="PF00195">
    <property type="entry name" value="Chal_sti_synt_N"/>
    <property type="match status" value="1"/>
</dbReference>
<keyword evidence="3" id="KW-0012">Acyltransferase</keyword>
<dbReference type="PIRSF" id="PIRSF000451">
    <property type="entry name" value="PKS_III"/>
    <property type="match status" value="1"/>
</dbReference>
<dbReference type="CDD" id="cd00831">
    <property type="entry name" value="CHS_like"/>
    <property type="match status" value="1"/>
</dbReference>
<dbReference type="InterPro" id="IPR001099">
    <property type="entry name" value="Chalcone/stilbene_synt_N"/>
</dbReference>